<reference evidence="2" key="2">
    <citation type="submission" date="2023-04" db="EMBL/GenBank/DDBJ databases">
        <authorList>
            <person name="Bruccoleri R.E."/>
            <person name="Oakeley E.J."/>
            <person name="Faust A.-M."/>
            <person name="Dessus-Babus S."/>
            <person name="Altorfer M."/>
            <person name="Burckhardt D."/>
            <person name="Oertli M."/>
            <person name="Naumann U."/>
            <person name="Petersen F."/>
            <person name="Wong J."/>
        </authorList>
    </citation>
    <scope>NUCLEOTIDE SEQUENCE</scope>
    <source>
        <strain evidence="2">GSM-AAB239-AS_SAM_17_03QT</strain>
        <tissue evidence="2">Leaf</tissue>
    </source>
</reference>
<protein>
    <submittedName>
        <fullName evidence="2">NAD-dependent epimerase/dehydratase isoform X1</fullName>
    </submittedName>
</protein>
<evidence type="ECO:0000313" key="2">
    <source>
        <dbReference type="EMBL" id="KAJ6830844.1"/>
    </source>
</evidence>
<feature type="chain" id="PRO_5043814111" evidence="1">
    <location>
        <begin position="17"/>
        <end position="64"/>
    </location>
</feature>
<sequence length="64" mass="6648">MDGYFFLFLLLGFAHQERKGGSFTGELGSGYGPREARVGMDAGAIGVAGTTATGSQTAKLFIES</sequence>
<proteinExistence type="predicted"/>
<accession>A0AAX6GQI3</accession>
<keyword evidence="3" id="KW-1185">Reference proteome</keyword>
<evidence type="ECO:0000313" key="3">
    <source>
        <dbReference type="Proteomes" id="UP001140949"/>
    </source>
</evidence>
<gene>
    <name evidence="2" type="ORF">M6B38_352435</name>
</gene>
<organism evidence="2 3">
    <name type="scientific">Iris pallida</name>
    <name type="common">Sweet iris</name>
    <dbReference type="NCBI Taxonomy" id="29817"/>
    <lineage>
        <taxon>Eukaryota</taxon>
        <taxon>Viridiplantae</taxon>
        <taxon>Streptophyta</taxon>
        <taxon>Embryophyta</taxon>
        <taxon>Tracheophyta</taxon>
        <taxon>Spermatophyta</taxon>
        <taxon>Magnoliopsida</taxon>
        <taxon>Liliopsida</taxon>
        <taxon>Asparagales</taxon>
        <taxon>Iridaceae</taxon>
        <taxon>Iridoideae</taxon>
        <taxon>Irideae</taxon>
        <taxon>Iris</taxon>
    </lineage>
</organism>
<feature type="signal peptide" evidence="1">
    <location>
        <begin position="1"/>
        <end position="16"/>
    </location>
</feature>
<dbReference type="Proteomes" id="UP001140949">
    <property type="component" value="Unassembled WGS sequence"/>
</dbReference>
<evidence type="ECO:0000256" key="1">
    <source>
        <dbReference type="SAM" id="SignalP"/>
    </source>
</evidence>
<comment type="caution">
    <text evidence="2">The sequence shown here is derived from an EMBL/GenBank/DDBJ whole genome shotgun (WGS) entry which is preliminary data.</text>
</comment>
<name>A0AAX6GQI3_IRIPA</name>
<dbReference type="AlphaFoldDB" id="A0AAX6GQI3"/>
<reference evidence="2" key="1">
    <citation type="journal article" date="2023" name="GigaByte">
        <title>Genome assembly of the bearded iris, Iris pallida Lam.</title>
        <authorList>
            <person name="Bruccoleri R.E."/>
            <person name="Oakeley E.J."/>
            <person name="Faust A.M.E."/>
            <person name="Altorfer M."/>
            <person name="Dessus-Babus S."/>
            <person name="Burckhardt D."/>
            <person name="Oertli M."/>
            <person name="Naumann U."/>
            <person name="Petersen F."/>
            <person name="Wong J."/>
        </authorList>
    </citation>
    <scope>NUCLEOTIDE SEQUENCE</scope>
    <source>
        <strain evidence="2">GSM-AAB239-AS_SAM_17_03QT</strain>
    </source>
</reference>
<dbReference type="EMBL" id="JANAVB010017196">
    <property type="protein sequence ID" value="KAJ6830844.1"/>
    <property type="molecule type" value="Genomic_DNA"/>
</dbReference>
<keyword evidence="1" id="KW-0732">Signal</keyword>